<accession>A0A2S9IPA9</accession>
<sequence>MDMSVYVAIKYTDCVRLMTDGASWDVDGNLAKVESKVFRAKSLPLAITGRGHDAITKKLAGTGVKIADKSGSVEIAIEGLAAIFRTMKEQNTADLDAKDTHFDLLVAGYTPPRGFFILVAGTNPDDPTPYCFREQSFAAGGPRLGPELAHTFSKGIPQSDKRFLELRGVELMEAFRLAGVPDTTTWGTKVPMLGASAGGVCELTTITRDGAATELLKDYGDPIGEPINPYRHTQNVEYLGNRKEHRISKARKRVA</sequence>
<reference evidence="1 2" key="1">
    <citation type="submission" date="2018-02" db="EMBL/GenBank/DDBJ databases">
        <title>The draft genome of Phyllobacterium sp. 1N-3.</title>
        <authorList>
            <person name="Liu L."/>
            <person name="Li L."/>
            <person name="Zhang X."/>
            <person name="Wang T."/>
            <person name="Liang L."/>
        </authorList>
    </citation>
    <scope>NUCLEOTIDE SEQUENCE [LARGE SCALE GENOMIC DNA]</scope>
    <source>
        <strain evidence="1 2">1N-3</strain>
    </source>
</reference>
<dbReference type="EMBL" id="PVBR01000012">
    <property type="protein sequence ID" value="PRD42361.1"/>
    <property type="molecule type" value="Genomic_DNA"/>
</dbReference>
<organism evidence="1 2">
    <name type="scientific">Phyllobacterium phragmitis</name>
    <dbReference type="NCBI Taxonomy" id="2670329"/>
    <lineage>
        <taxon>Bacteria</taxon>
        <taxon>Pseudomonadati</taxon>
        <taxon>Pseudomonadota</taxon>
        <taxon>Alphaproteobacteria</taxon>
        <taxon>Hyphomicrobiales</taxon>
        <taxon>Phyllobacteriaceae</taxon>
        <taxon>Phyllobacterium</taxon>
    </lineage>
</organism>
<keyword evidence="2" id="KW-1185">Reference proteome</keyword>
<proteinExistence type="predicted"/>
<gene>
    <name evidence="1" type="ORF">C5748_16345</name>
</gene>
<dbReference type="Proteomes" id="UP000239434">
    <property type="component" value="Unassembled WGS sequence"/>
</dbReference>
<dbReference type="AlphaFoldDB" id="A0A2S9IPA9"/>
<protein>
    <submittedName>
        <fullName evidence="1">Uncharacterized protein</fullName>
    </submittedName>
</protein>
<comment type="caution">
    <text evidence="1">The sequence shown here is derived from an EMBL/GenBank/DDBJ whole genome shotgun (WGS) entry which is preliminary data.</text>
</comment>
<name>A0A2S9IPA9_9HYPH</name>
<evidence type="ECO:0000313" key="1">
    <source>
        <dbReference type="EMBL" id="PRD42361.1"/>
    </source>
</evidence>
<evidence type="ECO:0000313" key="2">
    <source>
        <dbReference type="Proteomes" id="UP000239434"/>
    </source>
</evidence>